<dbReference type="PANTHER" id="PTHR34808">
    <property type="entry name" value="EXPRESSED PROTEIN"/>
    <property type="match status" value="1"/>
</dbReference>
<evidence type="ECO:0000313" key="3">
    <source>
        <dbReference type="Proteomes" id="UP000327085"/>
    </source>
</evidence>
<organism evidence="2 3">
    <name type="scientific">Prunus dulcis</name>
    <name type="common">Almond</name>
    <name type="synonym">Amygdalus dulcis</name>
    <dbReference type="NCBI Taxonomy" id="3755"/>
    <lineage>
        <taxon>Eukaryota</taxon>
        <taxon>Viridiplantae</taxon>
        <taxon>Streptophyta</taxon>
        <taxon>Embryophyta</taxon>
        <taxon>Tracheophyta</taxon>
        <taxon>Spermatophyta</taxon>
        <taxon>Magnoliopsida</taxon>
        <taxon>eudicotyledons</taxon>
        <taxon>Gunneridae</taxon>
        <taxon>Pentapetalae</taxon>
        <taxon>rosids</taxon>
        <taxon>fabids</taxon>
        <taxon>Rosales</taxon>
        <taxon>Rosaceae</taxon>
        <taxon>Amygdaloideae</taxon>
        <taxon>Amygdaleae</taxon>
        <taxon>Prunus</taxon>
    </lineage>
</organism>
<evidence type="ECO:0000313" key="1">
    <source>
        <dbReference type="EMBL" id="KAI5319552.1"/>
    </source>
</evidence>
<dbReference type="Proteomes" id="UP000327085">
    <property type="component" value="Chromosome 7"/>
</dbReference>
<reference evidence="1 4" key="3">
    <citation type="journal article" date="2022" name="G3 (Bethesda)">
        <title>Whole-genome sequence and methylome profiling of the almond [Prunus dulcis (Mill.) D.A. Webb] cultivar 'Nonpareil'.</title>
        <authorList>
            <person name="D'Amico-Willman K.M."/>
            <person name="Ouma W.Z."/>
            <person name="Meulia T."/>
            <person name="Sideli G.M."/>
            <person name="Gradziel T.M."/>
            <person name="Fresnedo-Ramirez J."/>
        </authorList>
    </citation>
    <scope>NUCLEOTIDE SEQUENCE [LARGE SCALE GENOMIC DNA]</scope>
    <source>
        <strain evidence="1">Clone GOH B32 T37-40</strain>
    </source>
</reference>
<sequence length="161" mass="18038">MQTGVRRKSPYVPRFGKLSGSRPAQTFCIRTMLPSAATCAILPSLECHVFAFLWLATGHVTLRGEVAHAKPLHAGWKTSIESEPRTLGFDQIQFAREAARYVLKTKNIEEAMRIFTEGLVPVVSSINQNGDEMMDSFEDLEYSEDNYIRPQGPRDCVSAPF</sequence>
<dbReference type="EMBL" id="CABIKO010000001">
    <property type="protein sequence ID" value="VVA09696.1"/>
    <property type="molecule type" value="Genomic_DNA"/>
</dbReference>
<dbReference type="AlphaFoldDB" id="A0A5E4E2Z0"/>
<reference evidence="2" key="1">
    <citation type="submission" date="2019-07" db="EMBL/GenBank/DDBJ databases">
        <authorList>
            <person name="Alioto T."/>
            <person name="Alioto T."/>
            <person name="Gomez Garrido J."/>
        </authorList>
    </citation>
    <scope>NUCLEOTIDE SEQUENCE</scope>
</reference>
<dbReference type="InParanoid" id="A0A5E4E2Z0"/>
<keyword evidence="4" id="KW-1185">Reference proteome</keyword>
<accession>A0A5E4E2Z0</accession>
<protein>
    <submittedName>
        <fullName evidence="2">Uncharacterized protein</fullName>
    </submittedName>
</protein>
<gene>
    <name evidence="2" type="ORF">ALMOND_2B006464</name>
    <name evidence="1" type="ORF">L3X38_039260</name>
</gene>
<name>A0A5E4E2Z0_PRUDU</name>
<proteinExistence type="predicted"/>
<reference evidence="3" key="2">
    <citation type="journal article" date="2020" name="Plant J.">
        <title>Transposons played a major role in the diversification between the closely related almond and peach genomes: results from the almond genome sequence.</title>
        <authorList>
            <person name="Alioto T."/>
            <person name="Alexiou K.G."/>
            <person name="Bardil A."/>
            <person name="Barteri F."/>
            <person name="Castanera R."/>
            <person name="Cruz F."/>
            <person name="Dhingra A."/>
            <person name="Duval H."/>
            <person name="Fernandez I Marti A."/>
            <person name="Frias L."/>
            <person name="Galan B."/>
            <person name="Garcia J.L."/>
            <person name="Howad W."/>
            <person name="Gomez-Garrido J."/>
            <person name="Gut M."/>
            <person name="Julca I."/>
            <person name="Morata J."/>
            <person name="Puigdomenech P."/>
            <person name="Ribeca P."/>
            <person name="Rubio Cabetas M.J."/>
            <person name="Vlasova A."/>
            <person name="Wirthensohn M."/>
            <person name="Garcia-Mas J."/>
            <person name="Gabaldon T."/>
            <person name="Casacuberta J.M."/>
            <person name="Arus P."/>
        </authorList>
    </citation>
    <scope>NUCLEOTIDE SEQUENCE [LARGE SCALE GENOMIC DNA]</scope>
    <source>
        <strain evidence="3">cv. Texas</strain>
    </source>
</reference>
<dbReference type="PANTHER" id="PTHR34808:SF2">
    <property type="entry name" value="EXPRESSED PROTEIN"/>
    <property type="match status" value="1"/>
</dbReference>
<dbReference type="EMBL" id="JAJFAZ020000007">
    <property type="protein sequence ID" value="KAI5319552.1"/>
    <property type="molecule type" value="Genomic_DNA"/>
</dbReference>
<evidence type="ECO:0000313" key="2">
    <source>
        <dbReference type="EMBL" id="VVA09696.1"/>
    </source>
</evidence>
<dbReference type="Gramene" id="VVA09696">
    <property type="protein sequence ID" value="VVA09696"/>
    <property type="gene ID" value="Prudul26B006464"/>
</dbReference>
<dbReference type="Proteomes" id="UP001054821">
    <property type="component" value="Chromosome 7"/>
</dbReference>
<evidence type="ECO:0000313" key="4">
    <source>
        <dbReference type="Proteomes" id="UP001054821"/>
    </source>
</evidence>